<evidence type="ECO:0000313" key="2">
    <source>
        <dbReference type="EMBL" id="AWV83162.1"/>
    </source>
</evidence>
<keyword evidence="1" id="KW-0812">Transmembrane</keyword>
<keyword evidence="1" id="KW-0472">Membrane</keyword>
<reference evidence="2" key="2">
    <citation type="journal article" date="2018" name="Proc. Natl. Acad. Sci. U.S.A.">
        <title>Recurrent symbiont recruitment from fungal parasites in cicadas.</title>
        <authorList>
            <person name="Yu M."/>
            <person name="Moriyama M."/>
            <person name="Lukasik P."/>
            <person name="Vanderpool D."/>
            <person name="Tanahashi M."/>
            <person name="Meng X.-Y."/>
            <person name="McCutcheon J.P."/>
            <person name="Fukatsu T."/>
        </authorList>
    </citation>
    <scope>NUCLEOTIDE SEQUENCE</scope>
    <source>
        <strain evidence="2">AURBIH</strain>
        <tissue evidence="2">Bacteriome</tissue>
    </source>
</reference>
<organism evidence="2">
    <name type="scientific">Auritibicen bihamatus</name>
    <dbReference type="NCBI Taxonomy" id="1760999"/>
    <lineage>
        <taxon>Eukaryota</taxon>
        <taxon>Metazoa</taxon>
        <taxon>Ecdysozoa</taxon>
        <taxon>Arthropoda</taxon>
        <taxon>Hexapoda</taxon>
        <taxon>Insecta</taxon>
        <taxon>Pterygota</taxon>
        <taxon>Neoptera</taxon>
        <taxon>Paraneoptera</taxon>
        <taxon>Hemiptera</taxon>
        <taxon>Auchenorrhyncha</taxon>
        <taxon>Cicadoidea</taxon>
        <taxon>Cicadidae</taxon>
        <taxon>Cicadinae</taxon>
        <taxon>Cryptotympanini</taxon>
        <taxon>Auritibicen</taxon>
    </lineage>
</organism>
<feature type="transmembrane region" description="Helical" evidence="1">
    <location>
        <begin position="6"/>
        <end position="31"/>
    </location>
</feature>
<protein>
    <submittedName>
        <fullName evidence="2">ATP synthase F0 subunit 8</fullName>
    </submittedName>
</protein>
<dbReference type="AlphaFoldDB" id="A0A344ALB4"/>
<dbReference type="EMBL" id="MG737715">
    <property type="protein sequence ID" value="AWV83162.1"/>
    <property type="molecule type" value="Genomic_DNA"/>
</dbReference>
<sequence>MPQMSSMYWLFLMFFFISMLILLMMFIYFVIYMKPNCHFNNLVENKMNWLW</sequence>
<evidence type="ECO:0000256" key="1">
    <source>
        <dbReference type="SAM" id="Phobius"/>
    </source>
</evidence>
<name>A0A344ALB4_9HEMI</name>
<geneLocation type="mitochondrion" evidence="2"/>
<reference evidence="2" key="1">
    <citation type="journal article" date="2018" name="J. Hered.">
        <title>One hundred mitochondrial genomes of cicadas.</title>
        <authorList>
            <person name="Lukasik P."/>
            <person name="Chong R.A."/>
            <person name="Nazario K."/>
            <person name="Matsuura Y."/>
            <person name="Bublitz D."/>
            <person name="Campbell M.A."/>
            <person name="Meyer M."/>
            <person name="Van Leuven J.T."/>
            <person name="Pessacq P."/>
            <person name="Veloso C."/>
            <person name="Simon C."/>
            <person name="McCutcheon J.P."/>
        </authorList>
    </citation>
    <scope>NUCLEOTIDE SEQUENCE</scope>
    <source>
        <strain evidence="2">AURBIH</strain>
        <tissue evidence="2">Bacteriome</tissue>
    </source>
</reference>
<keyword evidence="2" id="KW-0496">Mitochondrion</keyword>
<accession>A0A344ALB4</accession>
<proteinExistence type="predicted"/>
<keyword evidence="1" id="KW-1133">Transmembrane helix</keyword>
<gene>
    <name evidence="2" type="primary">atp8</name>
</gene>